<comment type="cofactor">
    <cofactor evidence="1">
        <name>Mg(2+)</name>
        <dbReference type="ChEBI" id="CHEBI:18420"/>
    </cofactor>
</comment>
<dbReference type="SUPFAM" id="SSF54991">
    <property type="entry name" value="Anticodon-binding domain of PheRS"/>
    <property type="match status" value="1"/>
</dbReference>
<proteinExistence type="predicted"/>
<dbReference type="SMART" id="SM00874">
    <property type="entry name" value="B5"/>
    <property type="match status" value="1"/>
</dbReference>
<dbReference type="AlphaFoldDB" id="A0A1Z1M9F5"/>
<evidence type="ECO:0000256" key="6">
    <source>
        <dbReference type="ARBA" id="ARBA00022840"/>
    </source>
</evidence>
<dbReference type="GO" id="GO:0004826">
    <property type="term" value="F:phenylalanine-tRNA ligase activity"/>
    <property type="evidence" value="ECO:0007669"/>
    <property type="project" value="UniProtKB-EC"/>
</dbReference>
<dbReference type="InterPro" id="IPR041616">
    <property type="entry name" value="PheRS_beta_core"/>
</dbReference>
<evidence type="ECO:0000259" key="11">
    <source>
        <dbReference type="PROSITE" id="PS51483"/>
    </source>
</evidence>
<dbReference type="PROSITE" id="PS51483">
    <property type="entry name" value="B5"/>
    <property type="match status" value="1"/>
</dbReference>
<dbReference type="RefSeq" id="YP_009393812.1">
    <property type="nucleotide sequence ID" value="NC_035269.1"/>
</dbReference>
<dbReference type="PANTHER" id="PTHR10947">
    <property type="entry name" value="PHENYLALANYL-TRNA SYNTHETASE BETA CHAIN AND LEUCINE-RICH REPEAT-CONTAINING PROTEIN 47"/>
    <property type="match status" value="1"/>
</dbReference>
<dbReference type="GO" id="GO:0000287">
    <property type="term" value="F:magnesium ion binding"/>
    <property type="evidence" value="ECO:0007669"/>
    <property type="project" value="InterPro"/>
</dbReference>
<evidence type="ECO:0000256" key="7">
    <source>
        <dbReference type="ARBA" id="ARBA00022842"/>
    </source>
</evidence>
<dbReference type="Pfam" id="PF03147">
    <property type="entry name" value="FDX-ACB"/>
    <property type="match status" value="1"/>
</dbReference>
<dbReference type="InterPro" id="IPR005121">
    <property type="entry name" value="Fdx_antiC-bd"/>
</dbReference>
<keyword evidence="6" id="KW-0067">ATP-binding</keyword>
<dbReference type="Pfam" id="PF03484">
    <property type="entry name" value="B5"/>
    <property type="match status" value="1"/>
</dbReference>
<feature type="domain" description="B5" evidence="11">
    <location>
        <begin position="248"/>
        <end position="333"/>
    </location>
</feature>
<dbReference type="PROSITE" id="PS51447">
    <property type="entry name" value="FDX_ACB"/>
    <property type="match status" value="1"/>
</dbReference>
<keyword evidence="9" id="KW-0030">Aminoacyl-tRNA synthetase</keyword>
<dbReference type="Gene3D" id="3.30.930.10">
    <property type="entry name" value="Bira Bifunctional Protein, Domain 2"/>
    <property type="match status" value="1"/>
</dbReference>
<dbReference type="GO" id="GO:0006432">
    <property type="term" value="P:phenylalanyl-tRNA aminoacylation"/>
    <property type="evidence" value="ECO:0007669"/>
    <property type="project" value="InterPro"/>
</dbReference>
<dbReference type="Pfam" id="PF17759">
    <property type="entry name" value="tRNA_synthFbeta"/>
    <property type="match status" value="1"/>
</dbReference>
<dbReference type="InterPro" id="IPR005146">
    <property type="entry name" value="B3/B4_tRNA-bd"/>
</dbReference>
<reference evidence="12" key="1">
    <citation type="journal article" date="2017" name="J. Phycol.">
        <title>Analysis of chloroplast genomes and a supermatrix inform reclassification of the Rhodomelaceae (Rhodophyta).</title>
        <authorList>
            <person name="Diaz-Tapia P."/>
            <person name="Maggs C.A."/>
            <person name="West J.A."/>
            <person name="Verbruggen H."/>
        </authorList>
    </citation>
    <scope>NUCLEOTIDE SEQUENCE</scope>
    <source>
        <strain evidence="12">JW4523</strain>
    </source>
</reference>
<dbReference type="SUPFAM" id="SSF55681">
    <property type="entry name" value="Class II aaRS and biotin synthetases"/>
    <property type="match status" value="1"/>
</dbReference>
<dbReference type="SMART" id="SM00896">
    <property type="entry name" value="FDX-ACB"/>
    <property type="match status" value="1"/>
</dbReference>
<dbReference type="Gene3D" id="3.30.70.380">
    <property type="entry name" value="Ferrodoxin-fold anticodon-binding domain"/>
    <property type="match status" value="1"/>
</dbReference>
<evidence type="ECO:0000256" key="5">
    <source>
        <dbReference type="ARBA" id="ARBA00022741"/>
    </source>
</evidence>
<dbReference type="GeneID" id="33355566"/>
<sequence length="663" mass="79124">MKFSWKVLNSFINLEKIPTEEFISKLNLSGLEVEEFKDQPIFTDKSIDLNITANRKELFCIINLAIELSTIFYLPLQLKLKNIKLIEPEKKSSFLYLKCIKSHKVHYLKNRLTPNWLQNYLKISGIQPISLIRDIQKYIEIKWGHKFHVFNLEKINNIEKKNLYINYINNVLNNKKDYLYFYNEKQNKKIQNIILYFAVYEINKSNINNSSIVFNQAYEETIKLITTYTQSVVSKSTEYYYDDLNANNKNQTLNIKKNEIKNLLGPIKNTKLTFLQKQQILNILQQLNFKPIYFKAYKIFKIQIPEYRQHDLKRNIDIIEEIGRIYGFEKFLNKLPTYQNKGNISLNYLNLKIIRNSLLQIGFNEVINLSFNNTNNFKSNYNEITVRNPLGQEQISLRINILDSLIKIHKQNINNKIFHTEIFEIGKIFYRNKLNYFMEESYLGGLIHNNNYSQANWSNSQIPMNWFHAKGIIEQFLEIIKAQTTWKKAIKLDNSITFTYNKNYYHPNKTLLIYNDYNQESIGIFGELYNKNLKEIKTRNTYLFEINITKLLKCINYNKHYNYIMYPYSSYPSVSRDISIKVRKKTSIKKIKKFFLDRIIDLAESITIINEYYNTLNKQRSICIRIIYKSLYKTLNNIDLQNIDLNIKEILEALYLPEIKSKL</sequence>
<keyword evidence="5" id="KW-0547">Nucleotide-binding</keyword>
<dbReference type="Pfam" id="PF03483">
    <property type="entry name" value="B3_4"/>
    <property type="match status" value="1"/>
</dbReference>
<dbReference type="InterPro" id="IPR045864">
    <property type="entry name" value="aa-tRNA-synth_II/BPL/LPL"/>
</dbReference>
<evidence type="ECO:0000256" key="1">
    <source>
        <dbReference type="ARBA" id="ARBA00001946"/>
    </source>
</evidence>
<dbReference type="GO" id="GO:0005524">
    <property type="term" value="F:ATP binding"/>
    <property type="evidence" value="ECO:0007669"/>
    <property type="project" value="UniProtKB-KW"/>
</dbReference>
<dbReference type="GO" id="GO:0003723">
    <property type="term" value="F:RNA binding"/>
    <property type="evidence" value="ECO:0007669"/>
    <property type="project" value="InterPro"/>
</dbReference>
<keyword evidence="7" id="KW-0460">Magnesium</keyword>
<keyword evidence="4" id="KW-0479">Metal-binding</keyword>
<dbReference type="SUPFAM" id="SSF56037">
    <property type="entry name" value="PheT/TilS domain"/>
    <property type="match status" value="1"/>
</dbReference>
<evidence type="ECO:0000259" key="10">
    <source>
        <dbReference type="PROSITE" id="PS51447"/>
    </source>
</evidence>
<dbReference type="SUPFAM" id="SSF46955">
    <property type="entry name" value="Putative DNA-binding domain"/>
    <property type="match status" value="2"/>
</dbReference>
<dbReference type="InterPro" id="IPR045060">
    <property type="entry name" value="Phe-tRNA-ligase_IIc_bsu"/>
</dbReference>
<evidence type="ECO:0000256" key="4">
    <source>
        <dbReference type="ARBA" id="ARBA00022723"/>
    </source>
</evidence>
<dbReference type="InterPro" id="IPR005147">
    <property type="entry name" value="tRNA_synthase_B5-dom"/>
</dbReference>
<dbReference type="InterPro" id="IPR036690">
    <property type="entry name" value="Fdx_antiC-bd_sf"/>
</dbReference>
<organism evidence="12">
    <name type="scientific">Caloglossa beccarii</name>
    <dbReference type="NCBI Taxonomy" id="131038"/>
    <lineage>
        <taxon>Eukaryota</taxon>
        <taxon>Rhodophyta</taxon>
        <taxon>Florideophyceae</taxon>
        <taxon>Rhodymeniophycidae</taxon>
        <taxon>Ceramiales</taxon>
        <taxon>Delesseriaceae</taxon>
        <taxon>Caloglossa</taxon>
    </lineage>
</organism>
<dbReference type="EMBL" id="MF101422">
    <property type="protein sequence ID" value="ARW62374.1"/>
    <property type="molecule type" value="Genomic_DNA"/>
</dbReference>
<dbReference type="InterPro" id="IPR009061">
    <property type="entry name" value="DNA-bd_dom_put_sf"/>
</dbReference>
<dbReference type="Gene3D" id="3.30.56.10">
    <property type="match status" value="2"/>
</dbReference>
<dbReference type="GO" id="GO:0009328">
    <property type="term" value="C:phenylalanine-tRNA ligase complex"/>
    <property type="evidence" value="ECO:0007669"/>
    <property type="project" value="TreeGrafter"/>
</dbReference>
<dbReference type="EC" id="6.1.1.20" evidence="2"/>
<evidence type="ECO:0000256" key="9">
    <source>
        <dbReference type="ARBA" id="ARBA00023146"/>
    </source>
</evidence>
<evidence type="ECO:0000256" key="3">
    <source>
        <dbReference type="ARBA" id="ARBA00022598"/>
    </source>
</evidence>
<geneLocation type="chloroplast" evidence="12"/>
<accession>A0A1Z1M9F5</accession>
<gene>
    <name evidence="12" type="primary">syfB</name>
</gene>
<keyword evidence="8" id="KW-0648">Protein biosynthesis</keyword>
<name>A0A1Z1M9F5_9FLOR</name>
<protein>
    <recommendedName>
        <fullName evidence="2">phenylalanine--tRNA ligase</fullName>
        <ecNumber evidence="2">6.1.1.20</ecNumber>
    </recommendedName>
</protein>
<keyword evidence="12" id="KW-0934">Plastid</keyword>
<keyword evidence="12" id="KW-0150">Chloroplast</keyword>
<dbReference type="InterPro" id="IPR020825">
    <property type="entry name" value="Phe-tRNA_synthase-like_B3/B4"/>
</dbReference>
<keyword evidence="3 12" id="KW-0436">Ligase</keyword>
<dbReference type="PANTHER" id="PTHR10947:SF0">
    <property type="entry name" value="PHENYLALANINE--TRNA LIGASE BETA SUBUNIT"/>
    <property type="match status" value="1"/>
</dbReference>
<evidence type="ECO:0000313" key="12">
    <source>
        <dbReference type="EMBL" id="ARW62374.1"/>
    </source>
</evidence>
<feature type="domain" description="FDX-ACB" evidence="10">
    <location>
        <begin position="569"/>
        <end position="660"/>
    </location>
</feature>
<evidence type="ECO:0000256" key="2">
    <source>
        <dbReference type="ARBA" id="ARBA00012814"/>
    </source>
</evidence>
<evidence type="ECO:0000256" key="8">
    <source>
        <dbReference type="ARBA" id="ARBA00022917"/>
    </source>
</evidence>
<dbReference type="Gene3D" id="3.50.40.10">
    <property type="entry name" value="Phenylalanyl-trna Synthetase, Chain B, domain 3"/>
    <property type="match status" value="1"/>
</dbReference>